<keyword evidence="2" id="KW-0436">Ligase</keyword>
<protein>
    <recommendedName>
        <fullName evidence="5">Tubulin--tyrosine ligase-like protein 5</fullName>
    </recommendedName>
</protein>
<dbReference type="AlphaFoldDB" id="A0AAV4IMD5"/>
<reference evidence="8 9" key="1">
    <citation type="journal article" date="2021" name="Elife">
        <title>Chloroplast acquisition without the gene transfer in kleptoplastic sea slugs, Plakobranchus ocellatus.</title>
        <authorList>
            <person name="Maeda T."/>
            <person name="Takahashi S."/>
            <person name="Yoshida T."/>
            <person name="Shimamura S."/>
            <person name="Takaki Y."/>
            <person name="Nagai Y."/>
            <person name="Toyoda A."/>
            <person name="Suzuki Y."/>
            <person name="Arimoto A."/>
            <person name="Ishii H."/>
            <person name="Satoh N."/>
            <person name="Nishiyama T."/>
            <person name="Hasebe M."/>
            <person name="Maruyama T."/>
            <person name="Minagawa J."/>
            <person name="Obokata J."/>
            <person name="Shigenobu S."/>
        </authorList>
    </citation>
    <scope>NUCLEOTIDE SEQUENCE [LARGE SCALE GENOMIC DNA]</scope>
</reference>
<dbReference type="GO" id="GO:0036064">
    <property type="term" value="C:ciliary basal body"/>
    <property type="evidence" value="ECO:0007669"/>
    <property type="project" value="TreeGrafter"/>
</dbReference>
<feature type="region of interest" description="Disordered" evidence="7">
    <location>
        <begin position="1"/>
        <end position="48"/>
    </location>
</feature>
<dbReference type="PANTHER" id="PTHR12241">
    <property type="entry name" value="TUBULIN POLYGLUTAMYLASE"/>
    <property type="match status" value="1"/>
</dbReference>
<accession>A0AAV4IMD5</accession>
<feature type="compositionally biased region" description="Basic and acidic residues" evidence="7">
    <location>
        <begin position="1"/>
        <end position="11"/>
    </location>
</feature>
<comment type="caution">
    <text evidence="8">The sequence shown here is derived from an EMBL/GenBank/DDBJ whole genome shotgun (WGS) entry which is preliminary data.</text>
</comment>
<dbReference type="PANTHER" id="PTHR12241:SF145">
    <property type="entry name" value="TUBULIN POLYGLUTAMYLASE TTLL5"/>
    <property type="match status" value="1"/>
</dbReference>
<dbReference type="InterPro" id="IPR004344">
    <property type="entry name" value="TTL/TTLL_fam"/>
</dbReference>
<dbReference type="Proteomes" id="UP000762676">
    <property type="component" value="Unassembled WGS sequence"/>
</dbReference>
<dbReference type="GO" id="GO:0000226">
    <property type="term" value="P:microtubule cytoskeleton organization"/>
    <property type="evidence" value="ECO:0007669"/>
    <property type="project" value="TreeGrafter"/>
</dbReference>
<dbReference type="GO" id="GO:0005524">
    <property type="term" value="F:ATP binding"/>
    <property type="evidence" value="ECO:0007669"/>
    <property type="project" value="UniProtKB-KW"/>
</dbReference>
<evidence type="ECO:0000256" key="1">
    <source>
        <dbReference type="ARBA" id="ARBA00006820"/>
    </source>
</evidence>
<dbReference type="GO" id="GO:0070740">
    <property type="term" value="F:tubulin-glutamic acid ligase activity"/>
    <property type="evidence" value="ECO:0007669"/>
    <property type="project" value="TreeGrafter"/>
</dbReference>
<evidence type="ECO:0000256" key="4">
    <source>
        <dbReference type="ARBA" id="ARBA00022840"/>
    </source>
</evidence>
<feature type="compositionally biased region" description="Basic and acidic residues" evidence="7">
    <location>
        <begin position="26"/>
        <end position="48"/>
    </location>
</feature>
<dbReference type="GO" id="GO:0015631">
    <property type="term" value="F:tubulin binding"/>
    <property type="evidence" value="ECO:0007669"/>
    <property type="project" value="TreeGrafter"/>
</dbReference>
<dbReference type="EMBL" id="BMAT01009641">
    <property type="protein sequence ID" value="GFS10869.1"/>
    <property type="molecule type" value="Genomic_DNA"/>
</dbReference>
<evidence type="ECO:0000313" key="9">
    <source>
        <dbReference type="Proteomes" id="UP000762676"/>
    </source>
</evidence>
<keyword evidence="4" id="KW-0067">ATP-binding</keyword>
<evidence type="ECO:0000256" key="7">
    <source>
        <dbReference type="SAM" id="MobiDB-lite"/>
    </source>
</evidence>
<keyword evidence="3" id="KW-0547">Nucleotide-binding</keyword>
<evidence type="ECO:0000313" key="8">
    <source>
        <dbReference type="EMBL" id="GFS10869.1"/>
    </source>
</evidence>
<comment type="similarity">
    <text evidence="1">Belongs to the tubulin--tyrosine ligase family.</text>
</comment>
<dbReference type="PROSITE" id="PS51221">
    <property type="entry name" value="TTL"/>
    <property type="match status" value="1"/>
</dbReference>
<name>A0AAV4IMD5_9GAST</name>
<sequence>MATVRESRGADSDGNGSMTPSEQSENDERSEHDSDYESDDGNDKIEPKGRALNVQWTGYGKRVPIILFNAETILNKRTDFKSVGERYHLAFKFASTDCKIVRNILLSHGFHEVHPNSADYNLVWSNSHLKPFTLRTMTEFQKINHFPRSYELTRKDRLFKNLQRMQQIKVRVHQTFLFFEITKIIRGEN</sequence>
<proteinExistence type="inferred from homology"/>
<evidence type="ECO:0000256" key="2">
    <source>
        <dbReference type="ARBA" id="ARBA00022598"/>
    </source>
</evidence>
<evidence type="ECO:0000256" key="6">
    <source>
        <dbReference type="ARBA" id="ARBA00049274"/>
    </source>
</evidence>
<organism evidence="8 9">
    <name type="scientific">Elysia marginata</name>
    <dbReference type="NCBI Taxonomy" id="1093978"/>
    <lineage>
        <taxon>Eukaryota</taxon>
        <taxon>Metazoa</taxon>
        <taxon>Spiralia</taxon>
        <taxon>Lophotrochozoa</taxon>
        <taxon>Mollusca</taxon>
        <taxon>Gastropoda</taxon>
        <taxon>Heterobranchia</taxon>
        <taxon>Euthyneura</taxon>
        <taxon>Panpulmonata</taxon>
        <taxon>Sacoglossa</taxon>
        <taxon>Placobranchoidea</taxon>
        <taxon>Plakobranchidae</taxon>
        <taxon>Elysia</taxon>
    </lineage>
</organism>
<feature type="compositionally biased region" description="Polar residues" evidence="7">
    <location>
        <begin position="14"/>
        <end position="23"/>
    </location>
</feature>
<evidence type="ECO:0000256" key="3">
    <source>
        <dbReference type="ARBA" id="ARBA00022741"/>
    </source>
</evidence>
<gene>
    <name evidence="8" type="ORF">ElyMa_004820500</name>
</gene>
<evidence type="ECO:0000256" key="5">
    <source>
        <dbReference type="ARBA" id="ARBA00041448"/>
    </source>
</evidence>
<dbReference type="Pfam" id="PF03133">
    <property type="entry name" value="TTL"/>
    <property type="match status" value="1"/>
</dbReference>
<comment type="catalytic activity">
    <reaction evidence="6">
        <text>L-glutamyl-[protein] + L-glutamate + ATP = gamma-L-glutamyl-L-glutamyl-[protein] + ADP + phosphate + H(+)</text>
        <dbReference type="Rhea" id="RHEA:60144"/>
        <dbReference type="Rhea" id="RHEA-COMP:10208"/>
        <dbReference type="Rhea" id="RHEA-COMP:15517"/>
        <dbReference type="ChEBI" id="CHEBI:15378"/>
        <dbReference type="ChEBI" id="CHEBI:29973"/>
        <dbReference type="ChEBI" id="CHEBI:29985"/>
        <dbReference type="ChEBI" id="CHEBI:30616"/>
        <dbReference type="ChEBI" id="CHEBI:43474"/>
        <dbReference type="ChEBI" id="CHEBI:143622"/>
        <dbReference type="ChEBI" id="CHEBI:456216"/>
    </reaction>
    <physiologicalReaction direction="left-to-right" evidence="6">
        <dbReference type="Rhea" id="RHEA:60145"/>
    </physiologicalReaction>
</comment>
<keyword evidence="9" id="KW-1185">Reference proteome</keyword>